<dbReference type="VEuPathDB" id="ToxoDB:EPH_0030740"/>
<dbReference type="GO" id="GO:0005737">
    <property type="term" value="C:cytoplasm"/>
    <property type="evidence" value="ECO:0007669"/>
    <property type="project" value="TreeGrafter"/>
</dbReference>
<dbReference type="OrthoDB" id="10250354at2759"/>
<protein>
    <submittedName>
        <fullName evidence="3">DnaJ domain-containing protein, putative</fullName>
    </submittedName>
</protein>
<dbReference type="AlphaFoldDB" id="U6G1Q9"/>
<dbReference type="Proteomes" id="UP000018201">
    <property type="component" value="Unassembled WGS sequence"/>
</dbReference>
<dbReference type="CDD" id="cd06257">
    <property type="entry name" value="DnaJ"/>
    <property type="match status" value="1"/>
</dbReference>
<dbReference type="InterPro" id="IPR018253">
    <property type="entry name" value="DnaJ_domain_CS"/>
</dbReference>
<feature type="region of interest" description="Disordered" evidence="1">
    <location>
        <begin position="260"/>
        <end position="303"/>
    </location>
</feature>
<dbReference type="Pfam" id="PF00226">
    <property type="entry name" value="DnaJ"/>
    <property type="match status" value="1"/>
</dbReference>
<dbReference type="PANTHER" id="PTHR43948:SF10">
    <property type="entry name" value="MRJ, ISOFORM E"/>
    <property type="match status" value="1"/>
</dbReference>
<gene>
    <name evidence="3" type="ORF">EPH_0030740</name>
</gene>
<dbReference type="EMBL" id="HG689574">
    <property type="protein sequence ID" value="CDI74065.1"/>
    <property type="molecule type" value="Genomic_DNA"/>
</dbReference>
<feature type="region of interest" description="Disordered" evidence="1">
    <location>
        <begin position="111"/>
        <end position="133"/>
    </location>
</feature>
<evidence type="ECO:0000259" key="2">
    <source>
        <dbReference type="PROSITE" id="PS50076"/>
    </source>
</evidence>
<dbReference type="PANTHER" id="PTHR43948">
    <property type="entry name" value="DNAJ HOMOLOG SUBFAMILY B"/>
    <property type="match status" value="1"/>
</dbReference>
<name>U6G1Q9_9EIME</name>
<evidence type="ECO:0000313" key="3">
    <source>
        <dbReference type="EMBL" id="CDI74065.1"/>
    </source>
</evidence>
<feature type="domain" description="J" evidence="2">
    <location>
        <begin position="59"/>
        <end position="125"/>
    </location>
</feature>
<dbReference type="PROSITE" id="PS00636">
    <property type="entry name" value="DNAJ_1"/>
    <property type="match status" value="1"/>
</dbReference>
<dbReference type="InterPro" id="IPR001623">
    <property type="entry name" value="DnaJ_domain"/>
</dbReference>
<proteinExistence type="predicted"/>
<sequence>MQYRMQLLSDRIGQQLFRVLESCIGGGGVPSNGGRINNIPLGIVSSSVRSFTTASSMPDYYGILGVKRNATQDEVKKAYRQTALKWHPDRNPNNREEAGRRFRDASEAYQTLSDPAKRAQYDASLDGASSRQTGGYSGYADPFASRAQSSESGGFHFGNLTPEEAERLFRRAFGGISLEEILQQALHQQAASRWSRGMPFEGHDMFEHRRRSRPSTSFLDDHEIFEILRGLTGSGPEVGTQVSYFKRGGRIIERRTTTRRFPGGGIQTETTERDVGRDTAFPGGGIQTETTERDVGRDTGALA</sequence>
<dbReference type="GO" id="GO:0044183">
    <property type="term" value="F:protein folding chaperone"/>
    <property type="evidence" value="ECO:0007669"/>
    <property type="project" value="TreeGrafter"/>
</dbReference>
<dbReference type="Gene3D" id="1.10.287.110">
    <property type="entry name" value="DnaJ domain"/>
    <property type="match status" value="1"/>
</dbReference>
<dbReference type="GO" id="GO:0051082">
    <property type="term" value="F:unfolded protein binding"/>
    <property type="evidence" value="ECO:0007669"/>
    <property type="project" value="TreeGrafter"/>
</dbReference>
<dbReference type="PRINTS" id="PR00625">
    <property type="entry name" value="JDOMAIN"/>
</dbReference>
<dbReference type="InterPro" id="IPR036869">
    <property type="entry name" value="J_dom_sf"/>
</dbReference>
<dbReference type="SMART" id="SM00271">
    <property type="entry name" value="DnaJ"/>
    <property type="match status" value="1"/>
</dbReference>
<reference evidence="3" key="1">
    <citation type="submission" date="2013-10" db="EMBL/GenBank/DDBJ databases">
        <title>Genomic analysis of the causative agents of coccidiosis in chickens.</title>
        <authorList>
            <person name="Reid A.J."/>
            <person name="Blake D."/>
            <person name="Billington K."/>
            <person name="Browne H."/>
            <person name="Dunn M."/>
            <person name="Hung S."/>
            <person name="Kawahara F."/>
            <person name="Miranda-Saavedra D."/>
            <person name="Mourier T."/>
            <person name="Nagra H."/>
            <person name="Otto T.D."/>
            <person name="Rawlings N."/>
            <person name="Sanchez A."/>
            <person name="Sanders M."/>
            <person name="Subramaniam C."/>
            <person name="Tay Y."/>
            <person name="Dear P."/>
            <person name="Doerig C."/>
            <person name="Gruber A."/>
            <person name="Parkinson J."/>
            <person name="Shirley M."/>
            <person name="Wan K.L."/>
            <person name="Berriman M."/>
            <person name="Tomley F."/>
            <person name="Pain A."/>
        </authorList>
    </citation>
    <scope>NUCLEOTIDE SEQUENCE [LARGE SCALE GENOMIC DNA]</scope>
    <source>
        <strain evidence="3">Houghton</strain>
    </source>
</reference>
<evidence type="ECO:0000256" key="1">
    <source>
        <dbReference type="SAM" id="MobiDB-lite"/>
    </source>
</evidence>
<dbReference type="PROSITE" id="PS50076">
    <property type="entry name" value="DNAJ_2"/>
    <property type="match status" value="1"/>
</dbReference>
<accession>U6G1Q9</accession>
<keyword evidence="4" id="KW-1185">Reference proteome</keyword>
<reference evidence="3" key="2">
    <citation type="submission" date="2013-10" db="EMBL/GenBank/DDBJ databases">
        <authorList>
            <person name="Aslett M."/>
        </authorList>
    </citation>
    <scope>NUCLEOTIDE SEQUENCE [LARGE SCALE GENOMIC DNA]</scope>
    <source>
        <strain evidence="3">Houghton</strain>
    </source>
</reference>
<dbReference type="SUPFAM" id="SSF46565">
    <property type="entry name" value="Chaperone J-domain"/>
    <property type="match status" value="1"/>
</dbReference>
<dbReference type="GO" id="GO:0005634">
    <property type="term" value="C:nucleus"/>
    <property type="evidence" value="ECO:0007669"/>
    <property type="project" value="TreeGrafter"/>
</dbReference>
<evidence type="ECO:0000313" key="4">
    <source>
        <dbReference type="Proteomes" id="UP000018201"/>
    </source>
</evidence>
<dbReference type="GO" id="GO:0051087">
    <property type="term" value="F:protein-folding chaperone binding"/>
    <property type="evidence" value="ECO:0007669"/>
    <property type="project" value="TreeGrafter"/>
</dbReference>
<organism evidence="3 4">
    <name type="scientific">Eimeria praecox</name>
    <dbReference type="NCBI Taxonomy" id="51316"/>
    <lineage>
        <taxon>Eukaryota</taxon>
        <taxon>Sar</taxon>
        <taxon>Alveolata</taxon>
        <taxon>Apicomplexa</taxon>
        <taxon>Conoidasida</taxon>
        <taxon>Coccidia</taxon>
        <taxon>Eucoccidiorida</taxon>
        <taxon>Eimeriorina</taxon>
        <taxon>Eimeriidae</taxon>
        <taxon>Eimeria</taxon>
    </lineage>
</organism>